<protein>
    <submittedName>
        <fullName evidence="1">Uncharacterized protein</fullName>
    </submittedName>
</protein>
<reference evidence="1" key="1">
    <citation type="submission" date="2014-11" db="EMBL/GenBank/DDBJ databases">
        <authorList>
            <person name="Amaro Gonzalez C."/>
        </authorList>
    </citation>
    <scope>NUCLEOTIDE SEQUENCE</scope>
</reference>
<dbReference type="AlphaFoldDB" id="A0A0E9VS78"/>
<sequence length="34" mass="4172">MNLACYSQCLNDTQFLQNNCIWQALFHMRNQEHR</sequence>
<evidence type="ECO:0000313" key="1">
    <source>
        <dbReference type="EMBL" id="JAH80979.1"/>
    </source>
</evidence>
<proteinExistence type="predicted"/>
<name>A0A0E9VS78_ANGAN</name>
<organism evidence="1">
    <name type="scientific">Anguilla anguilla</name>
    <name type="common">European freshwater eel</name>
    <name type="synonym">Muraena anguilla</name>
    <dbReference type="NCBI Taxonomy" id="7936"/>
    <lineage>
        <taxon>Eukaryota</taxon>
        <taxon>Metazoa</taxon>
        <taxon>Chordata</taxon>
        <taxon>Craniata</taxon>
        <taxon>Vertebrata</taxon>
        <taxon>Euteleostomi</taxon>
        <taxon>Actinopterygii</taxon>
        <taxon>Neopterygii</taxon>
        <taxon>Teleostei</taxon>
        <taxon>Anguilliformes</taxon>
        <taxon>Anguillidae</taxon>
        <taxon>Anguilla</taxon>
    </lineage>
</organism>
<accession>A0A0E9VS78</accession>
<dbReference type="EMBL" id="GBXM01027598">
    <property type="protein sequence ID" value="JAH80979.1"/>
    <property type="molecule type" value="Transcribed_RNA"/>
</dbReference>
<reference evidence="1" key="2">
    <citation type="journal article" date="2015" name="Fish Shellfish Immunol.">
        <title>Early steps in the European eel (Anguilla anguilla)-Vibrio vulnificus interaction in the gills: Role of the RtxA13 toxin.</title>
        <authorList>
            <person name="Callol A."/>
            <person name="Pajuelo D."/>
            <person name="Ebbesson L."/>
            <person name="Teles M."/>
            <person name="MacKenzie S."/>
            <person name="Amaro C."/>
        </authorList>
    </citation>
    <scope>NUCLEOTIDE SEQUENCE</scope>
</reference>